<name>A0A9D3YZQ6_DREPO</name>
<evidence type="ECO:0000259" key="12">
    <source>
        <dbReference type="Pfam" id="PF02434"/>
    </source>
</evidence>
<comment type="pathway">
    <text evidence="2">Protein modification; protein glycosylation.</text>
</comment>
<evidence type="ECO:0000256" key="4">
    <source>
        <dbReference type="ARBA" id="ARBA00012557"/>
    </source>
</evidence>
<dbReference type="Pfam" id="PF02434">
    <property type="entry name" value="Fringe"/>
    <property type="match status" value="1"/>
</dbReference>
<evidence type="ECO:0000256" key="2">
    <source>
        <dbReference type="ARBA" id="ARBA00004922"/>
    </source>
</evidence>
<dbReference type="EC" id="2.4.1.122" evidence="4"/>
<dbReference type="GO" id="GO:0016263">
    <property type="term" value="F:glycoprotein-N-acetylgalactosamine 3-beta-galactosyltransferase activity"/>
    <property type="evidence" value="ECO:0007669"/>
    <property type="project" value="UniProtKB-EC"/>
</dbReference>
<evidence type="ECO:0000256" key="6">
    <source>
        <dbReference type="ARBA" id="ARBA00022679"/>
    </source>
</evidence>
<dbReference type="InterPro" id="IPR026050">
    <property type="entry name" value="C1GALT1/C1GALT1_chp1"/>
</dbReference>
<dbReference type="EMBL" id="JAIWYP010000014">
    <property type="protein sequence ID" value="KAH3710083.1"/>
    <property type="molecule type" value="Genomic_DNA"/>
</dbReference>
<evidence type="ECO:0000256" key="1">
    <source>
        <dbReference type="ARBA" id="ARBA00004606"/>
    </source>
</evidence>
<dbReference type="PANTHER" id="PTHR23033:SF14">
    <property type="entry name" value="GLYCOPROTEIN-N-ACETYLGALACTOSAMINE 3-BETA-GALACTOSYLTRANSFERASE 1-RELATED"/>
    <property type="match status" value="1"/>
</dbReference>
<evidence type="ECO:0000313" key="14">
    <source>
        <dbReference type="Proteomes" id="UP000828390"/>
    </source>
</evidence>
<dbReference type="Gene3D" id="3.90.550.50">
    <property type="match status" value="1"/>
</dbReference>
<gene>
    <name evidence="13" type="ORF">DPMN_069549</name>
</gene>
<keyword evidence="7" id="KW-0812">Transmembrane</keyword>
<dbReference type="Proteomes" id="UP000828390">
    <property type="component" value="Unassembled WGS sequence"/>
</dbReference>
<evidence type="ECO:0000313" key="13">
    <source>
        <dbReference type="EMBL" id="KAH3710083.1"/>
    </source>
</evidence>
<evidence type="ECO:0000256" key="11">
    <source>
        <dbReference type="ARBA" id="ARBA00023136"/>
    </source>
</evidence>
<dbReference type="InterPro" id="IPR003378">
    <property type="entry name" value="Fringe-like_glycosylTrfase"/>
</dbReference>
<dbReference type="AlphaFoldDB" id="A0A9D3YZQ6"/>
<reference evidence="13" key="1">
    <citation type="journal article" date="2019" name="bioRxiv">
        <title>The Genome of the Zebra Mussel, Dreissena polymorpha: A Resource for Invasive Species Research.</title>
        <authorList>
            <person name="McCartney M.A."/>
            <person name="Auch B."/>
            <person name="Kono T."/>
            <person name="Mallez S."/>
            <person name="Zhang Y."/>
            <person name="Obille A."/>
            <person name="Becker A."/>
            <person name="Abrahante J.E."/>
            <person name="Garbe J."/>
            <person name="Badalamenti J.P."/>
            <person name="Herman A."/>
            <person name="Mangelson H."/>
            <person name="Liachko I."/>
            <person name="Sullivan S."/>
            <person name="Sone E.D."/>
            <person name="Koren S."/>
            <person name="Silverstein K.A.T."/>
            <person name="Beckman K.B."/>
            <person name="Gohl D.M."/>
        </authorList>
    </citation>
    <scope>NUCLEOTIDE SEQUENCE</scope>
    <source>
        <strain evidence="13">Duluth1</strain>
        <tissue evidence="13">Whole animal</tissue>
    </source>
</reference>
<comment type="subcellular location">
    <subcellularLocation>
        <location evidence="1">Membrane</location>
        <topology evidence="1">Single-pass type II membrane protein</topology>
    </subcellularLocation>
</comment>
<keyword evidence="6" id="KW-0808">Transferase</keyword>
<keyword evidence="14" id="KW-1185">Reference proteome</keyword>
<sequence length="247" mass="27982">MNAVNGTWSKRCDKKLFVYSSAIESPLSPYTIHLPVPESYEHLTGKVRKTLEFVYQQCNDSFDWILKCDDDTFIVMDNLRHMLAGLDPQKPAYLGFRLNPAFGKYDEYVPRGYMSGGAGYVINSRALHDVVNTGFKRGACREDGGDEDVEMGKCLDAAGVPMHSTLDSEGKETFHLQSLHYHLTLKNETVLQQPPKDALNSGPWGEKCCSNYPVSFHYVKPVEMYMFEYLLYNASVHMSDNRDSGHL</sequence>
<organism evidence="13 14">
    <name type="scientific">Dreissena polymorpha</name>
    <name type="common">Zebra mussel</name>
    <name type="synonym">Mytilus polymorpha</name>
    <dbReference type="NCBI Taxonomy" id="45954"/>
    <lineage>
        <taxon>Eukaryota</taxon>
        <taxon>Metazoa</taxon>
        <taxon>Spiralia</taxon>
        <taxon>Lophotrochozoa</taxon>
        <taxon>Mollusca</taxon>
        <taxon>Bivalvia</taxon>
        <taxon>Autobranchia</taxon>
        <taxon>Heteroconchia</taxon>
        <taxon>Euheterodonta</taxon>
        <taxon>Imparidentia</taxon>
        <taxon>Neoheterodontei</taxon>
        <taxon>Myida</taxon>
        <taxon>Dreissenoidea</taxon>
        <taxon>Dreissenidae</taxon>
        <taxon>Dreissena</taxon>
    </lineage>
</organism>
<keyword evidence="11" id="KW-0472">Membrane</keyword>
<comment type="caution">
    <text evidence="13">The sequence shown here is derived from an EMBL/GenBank/DDBJ whole genome shotgun (WGS) entry which is preliminary data.</text>
</comment>
<dbReference type="GO" id="GO:0016020">
    <property type="term" value="C:membrane"/>
    <property type="evidence" value="ECO:0007669"/>
    <property type="project" value="UniProtKB-SubCell"/>
</dbReference>
<dbReference type="PANTHER" id="PTHR23033">
    <property type="entry name" value="BETA1,3-GALACTOSYLTRANSFERASE"/>
    <property type="match status" value="1"/>
</dbReference>
<keyword evidence="10" id="KW-1133">Transmembrane helix</keyword>
<keyword evidence="5" id="KW-0328">Glycosyltransferase</keyword>
<evidence type="ECO:0000256" key="8">
    <source>
        <dbReference type="ARBA" id="ARBA00022741"/>
    </source>
</evidence>
<accession>A0A9D3YZQ6</accession>
<keyword evidence="9" id="KW-0735">Signal-anchor</keyword>
<proteinExistence type="inferred from homology"/>
<evidence type="ECO:0000256" key="3">
    <source>
        <dbReference type="ARBA" id="ARBA00006462"/>
    </source>
</evidence>
<comment type="similarity">
    <text evidence="3">Belongs to the glycosyltransferase 31 family. Beta3-Gal-T subfamily.</text>
</comment>
<evidence type="ECO:0000256" key="9">
    <source>
        <dbReference type="ARBA" id="ARBA00022968"/>
    </source>
</evidence>
<reference evidence="13" key="2">
    <citation type="submission" date="2020-11" db="EMBL/GenBank/DDBJ databases">
        <authorList>
            <person name="McCartney M.A."/>
            <person name="Auch B."/>
            <person name="Kono T."/>
            <person name="Mallez S."/>
            <person name="Becker A."/>
            <person name="Gohl D.M."/>
            <person name="Silverstein K.A.T."/>
            <person name="Koren S."/>
            <person name="Bechman K.B."/>
            <person name="Herman A."/>
            <person name="Abrahante J.E."/>
            <person name="Garbe J."/>
        </authorList>
    </citation>
    <scope>NUCLEOTIDE SEQUENCE</scope>
    <source>
        <strain evidence="13">Duluth1</strain>
        <tissue evidence="13">Whole animal</tissue>
    </source>
</reference>
<keyword evidence="8" id="KW-0547">Nucleotide-binding</keyword>
<dbReference type="GO" id="GO:0000166">
    <property type="term" value="F:nucleotide binding"/>
    <property type="evidence" value="ECO:0007669"/>
    <property type="project" value="UniProtKB-KW"/>
</dbReference>
<evidence type="ECO:0000256" key="5">
    <source>
        <dbReference type="ARBA" id="ARBA00022676"/>
    </source>
</evidence>
<protein>
    <recommendedName>
        <fullName evidence="4">N-acetylgalactosaminide beta-1,3-galactosyltransferase</fullName>
        <ecNumber evidence="4">2.4.1.122</ecNumber>
    </recommendedName>
</protein>
<evidence type="ECO:0000256" key="10">
    <source>
        <dbReference type="ARBA" id="ARBA00022989"/>
    </source>
</evidence>
<evidence type="ECO:0000256" key="7">
    <source>
        <dbReference type="ARBA" id="ARBA00022692"/>
    </source>
</evidence>
<feature type="domain" description="Fringe-like glycosyltransferase" evidence="12">
    <location>
        <begin position="2"/>
        <end position="164"/>
    </location>
</feature>